<keyword evidence="1" id="KW-0175">Coiled coil</keyword>
<feature type="region of interest" description="Disordered" evidence="2">
    <location>
        <begin position="1"/>
        <end position="47"/>
    </location>
</feature>
<organism evidence="4 5">
    <name type="scientific">Caldovatus aquaticus</name>
    <dbReference type="NCBI Taxonomy" id="2865671"/>
    <lineage>
        <taxon>Bacteria</taxon>
        <taxon>Pseudomonadati</taxon>
        <taxon>Pseudomonadota</taxon>
        <taxon>Alphaproteobacteria</taxon>
        <taxon>Acetobacterales</taxon>
        <taxon>Roseomonadaceae</taxon>
        <taxon>Caldovatus</taxon>
    </lineage>
</organism>
<accession>A0ABS7F026</accession>
<reference evidence="4 5" key="1">
    <citation type="submission" date="2021-08" db="EMBL/GenBank/DDBJ databases">
        <title>Caldovatus sediminis gen. nov., sp. nov., a moderately thermophilic bacterium isolated from a hot spring.</title>
        <authorList>
            <person name="Hu C.-J."/>
            <person name="Li W.-J."/>
            <person name="Xian W.-D."/>
        </authorList>
    </citation>
    <scope>NUCLEOTIDE SEQUENCE [LARGE SCALE GENOMIC DNA]</scope>
    <source>
        <strain evidence="4 5">SYSU G05006</strain>
    </source>
</reference>
<comment type="caution">
    <text evidence="4">The sequence shown here is derived from an EMBL/GenBank/DDBJ whole genome shotgun (WGS) entry which is preliminary data.</text>
</comment>
<gene>
    <name evidence="4" type="ORF">K1J50_02310</name>
</gene>
<evidence type="ECO:0000256" key="2">
    <source>
        <dbReference type="SAM" id="MobiDB-lite"/>
    </source>
</evidence>
<dbReference type="Proteomes" id="UP001519924">
    <property type="component" value="Unassembled WGS sequence"/>
</dbReference>
<feature type="compositionally biased region" description="Low complexity" evidence="2">
    <location>
        <begin position="16"/>
        <end position="27"/>
    </location>
</feature>
<evidence type="ECO:0000259" key="3">
    <source>
        <dbReference type="Pfam" id="PF10073"/>
    </source>
</evidence>
<dbReference type="RefSeq" id="WP_220115819.1">
    <property type="nucleotide sequence ID" value="NZ_JAHZUY010000003.1"/>
</dbReference>
<keyword evidence="5" id="KW-1185">Reference proteome</keyword>
<name>A0ABS7F026_9PROT</name>
<dbReference type="EMBL" id="JAHZUY010000003">
    <property type="protein sequence ID" value="MBW8268312.1"/>
    <property type="molecule type" value="Genomic_DNA"/>
</dbReference>
<sequence>MESEILPPSGGKGTLVPVGGSVPAVAGAERKRGRKKAEAGAPPISNRETMAKGYVERLARLLAEKQELAIQIAEVKAEAKSAGFSPKAIAMVAARQLETAEERDRREAVEMEADQIMAALGMLADTPLGQAATERAAN</sequence>
<evidence type="ECO:0000313" key="5">
    <source>
        <dbReference type="Proteomes" id="UP001519924"/>
    </source>
</evidence>
<feature type="domain" description="GapR-like DNA-binding" evidence="3">
    <location>
        <begin position="52"/>
        <end position="109"/>
    </location>
</feature>
<dbReference type="InterPro" id="IPR046367">
    <property type="entry name" value="GapR-like_DNA-bd"/>
</dbReference>
<evidence type="ECO:0000313" key="4">
    <source>
        <dbReference type="EMBL" id="MBW8268312.1"/>
    </source>
</evidence>
<feature type="coiled-coil region" evidence="1">
    <location>
        <begin position="51"/>
        <end position="114"/>
    </location>
</feature>
<proteinExistence type="predicted"/>
<evidence type="ECO:0000256" key="1">
    <source>
        <dbReference type="SAM" id="Coils"/>
    </source>
</evidence>
<dbReference type="Pfam" id="PF10073">
    <property type="entry name" value="GapR_DNA-bd"/>
    <property type="match status" value="1"/>
</dbReference>
<protein>
    <submittedName>
        <fullName evidence="4">DUF2312 domain-containing protein</fullName>
    </submittedName>
</protein>